<evidence type="ECO:0000313" key="1">
    <source>
        <dbReference type="EMBL" id="GII33434.1"/>
    </source>
</evidence>
<evidence type="ECO:0000313" key="2">
    <source>
        <dbReference type="Proteomes" id="UP000650628"/>
    </source>
</evidence>
<gene>
    <name evidence="1" type="ORF">Pmi06nite_68760</name>
</gene>
<proteinExistence type="predicted"/>
<sequence>MDDNAQNASGDQRSDHWARLDAFLQTDPRDAGCDEAMEMLDVYAELLAAGNDPSERFPGVHAHFLACGPCAQDLEGLLSAAVTSQEAAEELQPRDHVVRPQ</sequence>
<comment type="caution">
    <text evidence="1">The sequence shown here is derived from an EMBL/GenBank/DDBJ whole genome shotgun (WGS) entry which is preliminary data.</text>
</comment>
<dbReference type="RefSeq" id="WP_203957275.1">
    <property type="nucleotide sequence ID" value="NZ_BOOO01000040.1"/>
</dbReference>
<dbReference type="AlphaFoldDB" id="A0A8J3TZT0"/>
<organism evidence="1 2">
    <name type="scientific">Planotetraspora mira</name>
    <dbReference type="NCBI Taxonomy" id="58121"/>
    <lineage>
        <taxon>Bacteria</taxon>
        <taxon>Bacillati</taxon>
        <taxon>Actinomycetota</taxon>
        <taxon>Actinomycetes</taxon>
        <taxon>Streptosporangiales</taxon>
        <taxon>Streptosporangiaceae</taxon>
        <taxon>Planotetraspora</taxon>
    </lineage>
</organism>
<dbReference type="Proteomes" id="UP000650628">
    <property type="component" value="Unassembled WGS sequence"/>
</dbReference>
<accession>A0A8J3TZT0</accession>
<dbReference type="EMBL" id="BOOO01000040">
    <property type="protein sequence ID" value="GII33434.1"/>
    <property type="molecule type" value="Genomic_DNA"/>
</dbReference>
<protein>
    <submittedName>
        <fullName evidence="1">Uncharacterized protein</fullName>
    </submittedName>
</protein>
<keyword evidence="2" id="KW-1185">Reference proteome</keyword>
<reference evidence="1 2" key="1">
    <citation type="submission" date="2021-01" db="EMBL/GenBank/DDBJ databases">
        <title>Whole genome shotgun sequence of Planotetraspora mira NBRC 15435.</title>
        <authorList>
            <person name="Komaki H."/>
            <person name="Tamura T."/>
        </authorList>
    </citation>
    <scope>NUCLEOTIDE SEQUENCE [LARGE SCALE GENOMIC DNA]</scope>
    <source>
        <strain evidence="1 2">NBRC 15435</strain>
    </source>
</reference>
<name>A0A8J3TZT0_9ACTN</name>